<name>A0A846WKD6_9ACTN</name>
<keyword evidence="2" id="KW-0808">Transferase</keyword>
<dbReference type="EMBL" id="JAAXPC010000005">
    <property type="protein sequence ID" value="NKY02144.1"/>
    <property type="molecule type" value="Genomic_DNA"/>
</dbReference>
<accession>A0A846WKD6</accession>
<dbReference type="Pfam" id="PF02958">
    <property type="entry name" value="EcKL"/>
    <property type="match status" value="1"/>
</dbReference>
<feature type="domain" description="CHK kinase-like" evidence="1">
    <location>
        <begin position="118"/>
        <end position="289"/>
    </location>
</feature>
<comment type="caution">
    <text evidence="2">The sequence shown here is derived from an EMBL/GenBank/DDBJ whole genome shotgun (WGS) entry which is preliminary data.</text>
</comment>
<protein>
    <submittedName>
        <fullName evidence="2">Phosphotransferase</fullName>
    </submittedName>
</protein>
<organism evidence="2 3">
    <name type="scientific">Gordonia polyisoprenivorans</name>
    <dbReference type="NCBI Taxonomy" id="84595"/>
    <lineage>
        <taxon>Bacteria</taxon>
        <taxon>Bacillati</taxon>
        <taxon>Actinomycetota</taxon>
        <taxon>Actinomycetes</taxon>
        <taxon>Mycobacteriales</taxon>
        <taxon>Gordoniaceae</taxon>
        <taxon>Gordonia</taxon>
    </lineage>
</organism>
<dbReference type="RefSeq" id="WP_006367818.1">
    <property type="nucleotide sequence ID" value="NZ_CP073075.1"/>
</dbReference>
<sequence length="348" mass="37268">MTVTDIPTAVEHLTPALLTELLADSGHHAVVRTVEATPVGTGQMADSLRLRMTFDGPTELPSTMIAKLATGDPGQREFASGAFRNEVTFYRELATEFAVPVPACYAAALSESCSEFVVLLEDMGAAHQGDQIAGCTAGQAQAVALAAAGLHAPRWNDPALLQRFPLPTSDDRELMDSVLAPMTEQFRDRFHPGAAENELLDWLVGHAGAWLVAPTSHTALIHGDLRIDNVLFGPDGAVTVVDWQTITTGSALRDIAFLLVTSLDVADRRAHERDIVAAYHRRLVELGVRDYTAETCWADYLGNLIQAPLIVVFGAGAARPTARGDAMFAAMAHRAAVALADLAPEMPR</sequence>
<dbReference type="AlphaFoldDB" id="A0A846WKD6"/>
<dbReference type="GO" id="GO:0016740">
    <property type="term" value="F:transferase activity"/>
    <property type="evidence" value="ECO:0007669"/>
    <property type="project" value="UniProtKB-KW"/>
</dbReference>
<dbReference type="InterPro" id="IPR015897">
    <property type="entry name" value="CHK_kinase-like"/>
</dbReference>
<dbReference type="InterPro" id="IPR004119">
    <property type="entry name" value="EcKL"/>
</dbReference>
<evidence type="ECO:0000313" key="3">
    <source>
        <dbReference type="Proteomes" id="UP000563898"/>
    </source>
</evidence>
<dbReference type="PANTHER" id="PTHR23020">
    <property type="entry name" value="UNCHARACTERIZED NUCLEAR HORMONE RECEPTOR-RELATED"/>
    <property type="match status" value="1"/>
</dbReference>
<evidence type="ECO:0000313" key="2">
    <source>
        <dbReference type="EMBL" id="NKY02144.1"/>
    </source>
</evidence>
<gene>
    <name evidence="2" type="ORF">HGA05_11200</name>
</gene>
<reference evidence="2 3" key="1">
    <citation type="submission" date="2020-04" db="EMBL/GenBank/DDBJ databases">
        <title>MicrobeNet Type strains.</title>
        <authorList>
            <person name="Nicholson A.C."/>
        </authorList>
    </citation>
    <scope>NUCLEOTIDE SEQUENCE [LARGE SCALE GENOMIC DNA]</scope>
    <source>
        <strain evidence="2 3">ATCC BAA-14</strain>
    </source>
</reference>
<dbReference type="PANTHER" id="PTHR23020:SF41">
    <property type="entry name" value="AMINOGLYCOSIDE PHOSPHOTRANSFERASE DOMAIN-CONTAINING PROTEIN"/>
    <property type="match status" value="1"/>
</dbReference>
<dbReference type="Gene3D" id="3.90.1200.10">
    <property type="match status" value="1"/>
</dbReference>
<dbReference type="Proteomes" id="UP000563898">
    <property type="component" value="Unassembled WGS sequence"/>
</dbReference>
<dbReference type="InterPro" id="IPR052961">
    <property type="entry name" value="Oxido-Kinase-like_Enzymes"/>
</dbReference>
<dbReference type="InterPro" id="IPR011009">
    <property type="entry name" value="Kinase-like_dom_sf"/>
</dbReference>
<evidence type="ECO:0000259" key="1">
    <source>
        <dbReference type="SMART" id="SM00587"/>
    </source>
</evidence>
<dbReference type="SUPFAM" id="SSF56112">
    <property type="entry name" value="Protein kinase-like (PK-like)"/>
    <property type="match status" value="1"/>
</dbReference>
<proteinExistence type="predicted"/>
<dbReference type="SMART" id="SM00587">
    <property type="entry name" value="CHK"/>
    <property type="match status" value="1"/>
</dbReference>